<organism evidence="3 4">
    <name type="scientific">Sphagnum troendelagicum</name>
    <dbReference type="NCBI Taxonomy" id="128251"/>
    <lineage>
        <taxon>Eukaryota</taxon>
        <taxon>Viridiplantae</taxon>
        <taxon>Streptophyta</taxon>
        <taxon>Embryophyta</taxon>
        <taxon>Bryophyta</taxon>
        <taxon>Sphagnophytina</taxon>
        <taxon>Sphagnopsida</taxon>
        <taxon>Sphagnales</taxon>
        <taxon>Sphagnaceae</taxon>
        <taxon>Sphagnum</taxon>
    </lineage>
</organism>
<proteinExistence type="predicted"/>
<evidence type="ECO:0000256" key="1">
    <source>
        <dbReference type="ARBA" id="ARBA00023054"/>
    </source>
</evidence>
<keyword evidence="4" id="KW-1185">Reference proteome</keyword>
<evidence type="ECO:0000313" key="4">
    <source>
        <dbReference type="Proteomes" id="UP001497512"/>
    </source>
</evidence>
<reference evidence="3" key="1">
    <citation type="submission" date="2024-02" db="EMBL/GenBank/DDBJ databases">
        <authorList>
            <consortium name="ELIXIR-Norway"/>
            <consortium name="Elixir Norway"/>
        </authorList>
    </citation>
    <scope>NUCLEOTIDE SEQUENCE</scope>
</reference>
<protein>
    <submittedName>
        <fullName evidence="3">Uncharacterized protein</fullName>
    </submittedName>
</protein>
<feature type="compositionally biased region" description="Basic and acidic residues" evidence="2">
    <location>
        <begin position="223"/>
        <end position="232"/>
    </location>
</feature>
<gene>
    <name evidence="3" type="ORF">CSSPTR1EN2_LOCUS15859</name>
</gene>
<sequence>MEDDRDSEREKKERATRDDVTLVAAAKEQRVDSLGWLTESSVMPKKQRTIEGVGASSIVELRAQLYRTQEDVKRAKETGVEFDSLRPRKKIDAFSKKNSGVEERASRDKLQLKAVKDGSESYAALEKKAELYDKLLRGEVSDEEEKEKYSVDFLKKGYLEDEFKEMERERRGEPVDNLRKDTETANPAGVDVEKQRLGVGWRPGTTTGLTQEQKQIIREVNEETIEAREKSSSLKQRRQMQAEKNREKLRLAFLKKQVGKLKSSAKGTPMQQPNS</sequence>
<evidence type="ECO:0000313" key="3">
    <source>
        <dbReference type="EMBL" id="CAK9221244.1"/>
    </source>
</evidence>
<feature type="compositionally biased region" description="Basic and acidic residues" evidence="2">
    <location>
        <begin position="166"/>
        <end position="183"/>
    </location>
</feature>
<accession>A0ABP0UH96</accession>
<dbReference type="Proteomes" id="UP001497512">
    <property type="component" value="Chromosome 3"/>
</dbReference>
<evidence type="ECO:0000256" key="2">
    <source>
        <dbReference type="SAM" id="MobiDB-lite"/>
    </source>
</evidence>
<dbReference type="InterPro" id="IPR025066">
    <property type="entry name" value="CCDC174-like"/>
</dbReference>
<name>A0ABP0UH96_9BRYO</name>
<dbReference type="PANTHER" id="PTHR15885:SF1">
    <property type="entry name" value="COILED-COIL DOMAIN-CONTAINING PROTEIN 174"/>
    <property type="match status" value="1"/>
</dbReference>
<feature type="region of interest" description="Disordered" evidence="2">
    <location>
        <begin position="166"/>
        <end position="193"/>
    </location>
</feature>
<feature type="region of interest" description="Disordered" evidence="2">
    <location>
        <begin position="223"/>
        <end position="245"/>
    </location>
</feature>
<dbReference type="PANTHER" id="PTHR15885">
    <property type="entry name" value="COILED-COIL DOMAIN-CONTAINING PROTEIN 174"/>
    <property type="match status" value="1"/>
</dbReference>
<keyword evidence="1" id="KW-0175">Coiled coil</keyword>
<dbReference type="EMBL" id="OZ019895">
    <property type="protein sequence ID" value="CAK9221244.1"/>
    <property type="molecule type" value="Genomic_DNA"/>
</dbReference>